<evidence type="ECO:0000313" key="3">
    <source>
        <dbReference type="Proteomes" id="UP000188388"/>
    </source>
</evidence>
<dbReference type="InterPro" id="IPR029063">
    <property type="entry name" value="SAM-dependent_MTases_sf"/>
</dbReference>
<dbReference type="Pfam" id="PF13847">
    <property type="entry name" value="Methyltransf_31"/>
    <property type="match status" value="1"/>
</dbReference>
<feature type="domain" description="Methyltransferase" evidence="1">
    <location>
        <begin position="48"/>
        <end position="156"/>
    </location>
</feature>
<sequence length="281" mass="30149">MEVADGARVDVHVPYILVHSDREIRRLSHQAGIINPITRRILLSAGIRPGMRVLDVGCGAGDVTFLVSEMVGSEGQVIGADRAPAALAAAEGRAAAHPLQNVSFREGDPAALSFDRPFDAVIGRYVLMFQADAVAMLRGVARHLRPGGTIVFHEPDWDGCRSSPPAPTYDDCCRWIVETFRRSGIETNMGIKLDAAFRAAGLTAPSMHLEAVVGGTKSGFDWSHQTAELIVTMLPEIQSRGVATAAEVDIETLGQRMQLEIEAGSVIVSRSEVGAWSRAPT</sequence>
<organism evidence="2 3">
    <name type="scientific">Mesorhizobium prunaredense</name>
    <dbReference type="NCBI Taxonomy" id="1631249"/>
    <lineage>
        <taxon>Bacteria</taxon>
        <taxon>Pseudomonadati</taxon>
        <taxon>Pseudomonadota</taxon>
        <taxon>Alphaproteobacteria</taxon>
        <taxon>Hyphomicrobiales</taxon>
        <taxon>Phyllobacteriaceae</taxon>
        <taxon>Mesorhizobium</taxon>
    </lineage>
</organism>
<dbReference type="STRING" id="1631249.BQ8794_160102"/>
<dbReference type="Gene3D" id="3.40.50.150">
    <property type="entry name" value="Vaccinia Virus protein VP39"/>
    <property type="match status" value="1"/>
</dbReference>
<reference evidence="3" key="1">
    <citation type="submission" date="2017-01" db="EMBL/GenBank/DDBJ databases">
        <authorList>
            <person name="Brunel B."/>
        </authorList>
    </citation>
    <scope>NUCLEOTIDE SEQUENCE [LARGE SCALE GENOMIC DNA]</scope>
</reference>
<gene>
    <name evidence="2" type="ORF">BQ8794_160102</name>
</gene>
<proteinExistence type="predicted"/>
<dbReference type="RefSeq" id="WP_077375727.1">
    <property type="nucleotide sequence ID" value="NZ_FTPD01000008.1"/>
</dbReference>
<dbReference type="PANTHER" id="PTHR43861:SF1">
    <property type="entry name" value="TRANS-ACONITATE 2-METHYLTRANSFERASE"/>
    <property type="match status" value="1"/>
</dbReference>
<evidence type="ECO:0000259" key="1">
    <source>
        <dbReference type="Pfam" id="PF13847"/>
    </source>
</evidence>
<dbReference type="AlphaFoldDB" id="A0A1R3V5I9"/>
<protein>
    <recommendedName>
        <fullName evidence="1">Methyltransferase domain-containing protein</fullName>
    </recommendedName>
</protein>
<evidence type="ECO:0000313" key="2">
    <source>
        <dbReference type="EMBL" id="SIT54498.1"/>
    </source>
</evidence>
<dbReference type="PANTHER" id="PTHR43861">
    <property type="entry name" value="TRANS-ACONITATE 2-METHYLTRANSFERASE-RELATED"/>
    <property type="match status" value="1"/>
</dbReference>
<name>A0A1R3V5I9_9HYPH</name>
<dbReference type="EMBL" id="FTPD01000008">
    <property type="protein sequence ID" value="SIT54498.1"/>
    <property type="molecule type" value="Genomic_DNA"/>
</dbReference>
<dbReference type="CDD" id="cd02440">
    <property type="entry name" value="AdoMet_MTases"/>
    <property type="match status" value="1"/>
</dbReference>
<dbReference type="InterPro" id="IPR025714">
    <property type="entry name" value="Methyltranfer_dom"/>
</dbReference>
<dbReference type="SUPFAM" id="SSF53335">
    <property type="entry name" value="S-adenosyl-L-methionine-dependent methyltransferases"/>
    <property type="match status" value="1"/>
</dbReference>
<keyword evidence="3" id="KW-1185">Reference proteome</keyword>
<accession>A0A1R3V5I9</accession>
<dbReference type="Proteomes" id="UP000188388">
    <property type="component" value="Unassembled WGS sequence"/>
</dbReference>